<reference evidence="15 16" key="1">
    <citation type="submission" date="2017-09" db="EMBL/GenBank/DDBJ databases">
        <title>Genomics of the genus Arcobacter.</title>
        <authorList>
            <person name="Perez-Cataluna A."/>
            <person name="Figueras M.J."/>
            <person name="Salas-Masso N."/>
        </authorList>
    </citation>
    <scope>NUCLEOTIDE SEQUENCE [LARGE SCALE GENOMIC DNA]</scope>
    <source>
        <strain evidence="15 16">DSM 18005</strain>
    </source>
</reference>
<dbReference type="GO" id="GO:0009245">
    <property type="term" value="P:lipid A biosynthetic process"/>
    <property type="evidence" value="ECO:0007669"/>
    <property type="project" value="UniProtKB-UniRule"/>
</dbReference>
<evidence type="ECO:0000256" key="1">
    <source>
        <dbReference type="ARBA" id="ARBA00002274"/>
    </source>
</evidence>
<dbReference type="HAMAP" id="MF_00409">
    <property type="entry name" value="LpxK"/>
    <property type="match status" value="1"/>
</dbReference>
<comment type="catalytic activity">
    <reaction evidence="13">
        <text>a lipid A disaccharide + ATP = a lipid IVA + ADP + H(+)</text>
        <dbReference type="Rhea" id="RHEA:67840"/>
        <dbReference type="ChEBI" id="CHEBI:15378"/>
        <dbReference type="ChEBI" id="CHEBI:30616"/>
        <dbReference type="ChEBI" id="CHEBI:176343"/>
        <dbReference type="ChEBI" id="CHEBI:176425"/>
        <dbReference type="ChEBI" id="CHEBI:456216"/>
        <dbReference type="EC" id="2.7.1.130"/>
    </reaction>
</comment>
<dbReference type="EMBL" id="NXIF01000027">
    <property type="protein sequence ID" value="PKI80794.1"/>
    <property type="molecule type" value="Genomic_DNA"/>
</dbReference>
<keyword evidence="14" id="KW-0472">Membrane</keyword>
<protein>
    <recommendedName>
        <fullName evidence="4 13">Tetraacyldisaccharide 4'-kinase</fullName>
        <ecNumber evidence="3 13">2.7.1.130</ecNumber>
    </recommendedName>
    <alternativeName>
        <fullName evidence="12 13">Lipid A 4'-kinase</fullName>
    </alternativeName>
</protein>
<evidence type="ECO:0000256" key="11">
    <source>
        <dbReference type="ARBA" id="ARBA00023098"/>
    </source>
</evidence>
<keyword evidence="14" id="KW-1133">Transmembrane helix</keyword>
<dbReference type="NCBIfam" id="TIGR00682">
    <property type="entry name" value="lpxK"/>
    <property type="match status" value="1"/>
</dbReference>
<organism evidence="15 16">
    <name type="scientific">Malaciobacter halophilus</name>
    <dbReference type="NCBI Taxonomy" id="197482"/>
    <lineage>
        <taxon>Bacteria</taxon>
        <taxon>Pseudomonadati</taxon>
        <taxon>Campylobacterota</taxon>
        <taxon>Epsilonproteobacteria</taxon>
        <taxon>Campylobacterales</taxon>
        <taxon>Arcobacteraceae</taxon>
        <taxon>Malaciobacter</taxon>
    </lineage>
</organism>
<dbReference type="OrthoDB" id="9766423at2"/>
<keyword evidence="8 13" id="KW-0547">Nucleotide-binding</keyword>
<dbReference type="Proteomes" id="UP000233248">
    <property type="component" value="Unassembled WGS sequence"/>
</dbReference>
<dbReference type="NCBIfam" id="NF001892">
    <property type="entry name" value="PRK00652.1-5"/>
    <property type="match status" value="1"/>
</dbReference>
<keyword evidence="14" id="KW-0812">Transmembrane</keyword>
<dbReference type="RefSeq" id="WP_101184753.1">
    <property type="nucleotide sequence ID" value="NZ_CP031218.1"/>
</dbReference>
<evidence type="ECO:0000313" key="15">
    <source>
        <dbReference type="EMBL" id="PKI80794.1"/>
    </source>
</evidence>
<dbReference type="EC" id="2.7.1.130" evidence="3 13"/>
<keyword evidence="7 13" id="KW-0808">Transferase</keyword>
<dbReference type="GO" id="GO:0009029">
    <property type="term" value="F:lipid-A 4'-kinase activity"/>
    <property type="evidence" value="ECO:0007669"/>
    <property type="project" value="UniProtKB-UniRule"/>
</dbReference>
<feature type="binding site" evidence="13">
    <location>
        <begin position="61"/>
        <end position="68"/>
    </location>
    <ligand>
        <name>ATP</name>
        <dbReference type="ChEBI" id="CHEBI:30616"/>
    </ligand>
</feature>
<evidence type="ECO:0000256" key="9">
    <source>
        <dbReference type="ARBA" id="ARBA00022777"/>
    </source>
</evidence>
<evidence type="ECO:0000256" key="10">
    <source>
        <dbReference type="ARBA" id="ARBA00022840"/>
    </source>
</evidence>
<evidence type="ECO:0000313" key="16">
    <source>
        <dbReference type="Proteomes" id="UP000233248"/>
    </source>
</evidence>
<keyword evidence="5 13" id="KW-0444">Lipid biosynthesis</keyword>
<comment type="function">
    <text evidence="1 13">Transfers the gamma-phosphate of ATP to the 4'-position of a tetraacyldisaccharide 1-phosphate intermediate (termed DS-1-P) to form tetraacyldisaccharide 1,4'-bis-phosphate (lipid IVA).</text>
</comment>
<evidence type="ECO:0000256" key="3">
    <source>
        <dbReference type="ARBA" id="ARBA00012071"/>
    </source>
</evidence>
<dbReference type="KEGG" id="ahs:AHALO_1514"/>
<dbReference type="InterPro" id="IPR003758">
    <property type="entry name" value="LpxK"/>
</dbReference>
<accession>A0A2N1J2R5</accession>
<dbReference type="GO" id="GO:0005524">
    <property type="term" value="F:ATP binding"/>
    <property type="evidence" value="ECO:0007669"/>
    <property type="project" value="UniProtKB-UniRule"/>
</dbReference>
<name>A0A2N1J2R5_9BACT</name>
<dbReference type="PANTHER" id="PTHR42724">
    <property type="entry name" value="TETRAACYLDISACCHARIDE 4'-KINASE"/>
    <property type="match status" value="1"/>
</dbReference>
<dbReference type="PANTHER" id="PTHR42724:SF1">
    <property type="entry name" value="TETRAACYLDISACCHARIDE 4'-KINASE, MITOCHONDRIAL-RELATED"/>
    <property type="match status" value="1"/>
</dbReference>
<comment type="pathway">
    <text evidence="2 13">Glycolipid biosynthesis; lipid IV(A) biosynthesis; lipid IV(A) from (3R)-3-hydroxytetradecanoyl-[acyl-carrier-protein] and UDP-N-acetyl-alpha-D-glucosamine: step 6/6.</text>
</comment>
<dbReference type="AlphaFoldDB" id="A0A2N1J2R5"/>
<keyword evidence="9 13" id="KW-0418">Kinase</keyword>
<evidence type="ECO:0000256" key="4">
    <source>
        <dbReference type="ARBA" id="ARBA00016436"/>
    </source>
</evidence>
<sequence length="320" mass="36925">MKQRVFLWIEDYLFYPNTFQKIISFLLLPFTLVYLFIILLKRGVAKPQDFDIPVISIGNLIAGGSGKTPLTIELVKNINDACVILRGYGRKSKGLYVVSKKGKILEDIEVSGDEAMLLANALCNATIIVSENRVDGIKKAKELGCKVVFLDDGFSKYNINKFDILIKPKDEPTNIFCLPSGGYREPKMFYSFAQIVLQEGKSFKRFVSYSLNEKRVNVLPHKLLLVTAISKPKRLLDYLPKDVKMVAFEDHHTFTKEEIEKIKNEYKDYSLITTQKDYVKLKKFNLTNVYLMNLELQLDNKHIDFSLMNEYINSYRKINE</sequence>
<comment type="caution">
    <text evidence="15">The sequence shown here is derived from an EMBL/GenBank/DDBJ whole genome shotgun (WGS) entry which is preliminary data.</text>
</comment>
<evidence type="ECO:0000256" key="12">
    <source>
        <dbReference type="ARBA" id="ARBA00029757"/>
    </source>
</evidence>
<comment type="similarity">
    <text evidence="13">Belongs to the LpxK family.</text>
</comment>
<dbReference type="GO" id="GO:0009244">
    <property type="term" value="P:lipopolysaccharide core region biosynthetic process"/>
    <property type="evidence" value="ECO:0007669"/>
    <property type="project" value="TreeGrafter"/>
</dbReference>
<evidence type="ECO:0000256" key="2">
    <source>
        <dbReference type="ARBA" id="ARBA00004870"/>
    </source>
</evidence>
<keyword evidence="11 13" id="KW-0443">Lipid metabolism</keyword>
<evidence type="ECO:0000256" key="13">
    <source>
        <dbReference type="HAMAP-Rule" id="MF_00409"/>
    </source>
</evidence>
<gene>
    <name evidence="13" type="primary">lpxK</name>
    <name evidence="15" type="ORF">CP960_07260</name>
</gene>
<evidence type="ECO:0000256" key="6">
    <source>
        <dbReference type="ARBA" id="ARBA00022556"/>
    </source>
</evidence>
<evidence type="ECO:0000256" key="7">
    <source>
        <dbReference type="ARBA" id="ARBA00022679"/>
    </source>
</evidence>
<keyword evidence="10 13" id="KW-0067">ATP-binding</keyword>
<evidence type="ECO:0000256" key="14">
    <source>
        <dbReference type="SAM" id="Phobius"/>
    </source>
</evidence>
<evidence type="ECO:0000256" key="8">
    <source>
        <dbReference type="ARBA" id="ARBA00022741"/>
    </source>
</evidence>
<dbReference type="UniPathway" id="UPA00359">
    <property type="reaction ID" value="UER00482"/>
</dbReference>
<feature type="transmembrane region" description="Helical" evidence="14">
    <location>
        <begin position="22"/>
        <end position="40"/>
    </location>
</feature>
<keyword evidence="16" id="KW-1185">Reference proteome</keyword>
<dbReference type="GO" id="GO:0005886">
    <property type="term" value="C:plasma membrane"/>
    <property type="evidence" value="ECO:0007669"/>
    <property type="project" value="TreeGrafter"/>
</dbReference>
<keyword evidence="6 13" id="KW-0441">Lipid A biosynthesis</keyword>
<dbReference type="Pfam" id="PF02606">
    <property type="entry name" value="LpxK"/>
    <property type="match status" value="1"/>
</dbReference>
<proteinExistence type="inferred from homology"/>
<evidence type="ECO:0000256" key="5">
    <source>
        <dbReference type="ARBA" id="ARBA00022516"/>
    </source>
</evidence>